<name>A0A5C8NT06_9BURK</name>
<gene>
    <name evidence="3" type="ORF">FHP08_14610</name>
</gene>
<protein>
    <submittedName>
        <fullName evidence="3">Cobalamin-binding protein</fullName>
    </submittedName>
</protein>
<feature type="domain" description="Fe/B12 periplasmic-binding" evidence="2">
    <location>
        <begin position="4"/>
        <end position="266"/>
    </location>
</feature>
<evidence type="ECO:0000259" key="2">
    <source>
        <dbReference type="PROSITE" id="PS50983"/>
    </source>
</evidence>
<dbReference type="InterPro" id="IPR002491">
    <property type="entry name" value="ABC_transptr_periplasmic_BD"/>
</dbReference>
<keyword evidence="1" id="KW-0732">Signal</keyword>
<dbReference type="RefSeq" id="WP_147705232.1">
    <property type="nucleotide sequence ID" value="NZ_VDUY01000006.1"/>
</dbReference>
<evidence type="ECO:0000313" key="3">
    <source>
        <dbReference type="EMBL" id="TXL64171.1"/>
    </source>
</evidence>
<dbReference type="EMBL" id="VDUY01000006">
    <property type="protein sequence ID" value="TXL64171.1"/>
    <property type="molecule type" value="Genomic_DNA"/>
</dbReference>
<dbReference type="PROSITE" id="PS50983">
    <property type="entry name" value="FE_B12_PBP"/>
    <property type="match status" value="1"/>
</dbReference>
<dbReference type="InterPro" id="IPR054828">
    <property type="entry name" value="Vit_B12_bind_prot"/>
</dbReference>
<dbReference type="SUPFAM" id="SSF53807">
    <property type="entry name" value="Helical backbone' metal receptor"/>
    <property type="match status" value="1"/>
</dbReference>
<reference evidence="3 4" key="1">
    <citation type="submission" date="2019-06" db="EMBL/GenBank/DDBJ databases">
        <title>Quisquiliibacterium sp. nov., isolated from a maize field.</title>
        <authorList>
            <person name="Lin S.-Y."/>
            <person name="Tsai C.-F."/>
            <person name="Young C.-C."/>
        </authorList>
    </citation>
    <scope>NUCLEOTIDE SEQUENCE [LARGE SCALE GENOMIC DNA]</scope>
    <source>
        <strain evidence="3 4">CC-CFT501</strain>
    </source>
</reference>
<comment type="caution">
    <text evidence="3">The sequence shown here is derived from an EMBL/GenBank/DDBJ whole genome shotgun (WGS) entry which is preliminary data.</text>
</comment>
<dbReference type="NCBIfam" id="NF038402">
    <property type="entry name" value="TroA_like"/>
    <property type="match status" value="1"/>
</dbReference>
<evidence type="ECO:0000256" key="1">
    <source>
        <dbReference type="ARBA" id="ARBA00022729"/>
    </source>
</evidence>
<dbReference type="Pfam" id="PF01497">
    <property type="entry name" value="Peripla_BP_2"/>
    <property type="match status" value="1"/>
</dbReference>
<proteinExistence type="predicted"/>
<sequence length="280" mass="30083">MEARIVSLVPSLTELLCSLGLRDALVGRTGFCIHPREALREVPKVGGTKDVDIERVRALAPSHLVVNVDENEKPTVEALSRFVPQVVVTHPIGVEDNLALIGRFGALFDRRPQAALLADRFASALAGLRARRFAPVPVVYLIWKDPWMTVGPDTFVARMLAEAGMVALSPPGEARYPVVGLDWIRDSGAAAVLLSSEPYRFGERHARELAAALASAIAAPADARIGGRRAPACLTIDGEMTSWYGSRAIEGLDYLATFRERLDAAIAGRPASAEPQGESA</sequence>
<dbReference type="PANTHER" id="PTHR30535">
    <property type="entry name" value="VITAMIN B12-BINDING PROTEIN"/>
    <property type="match status" value="1"/>
</dbReference>
<dbReference type="PANTHER" id="PTHR30535:SF35">
    <property type="entry name" value="PERIPLASMIC BINDING PROTEIN"/>
    <property type="match status" value="1"/>
</dbReference>
<dbReference type="Gene3D" id="3.40.50.1980">
    <property type="entry name" value="Nitrogenase molybdenum iron protein domain"/>
    <property type="match status" value="2"/>
</dbReference>
<organism evidence="3 4">
    <name type="scientific">Zeimonas arvi</name>
    <dbReference type="NCBI Taxonomy" id="2498847"/>
    <lineage>
        <taxon>Bacteria</taxon>
        <taxon>Pseudomonadati</taxon>
        <taxon>Pseudomonadota</taxon>
        <taxon>Betaproteobacteria</taxon>
        <taxon>Burkholderiales</taxon>
        <taxon>Burkholderiaceae</taxon>
        <taxon>Zeimonas</taxon>
    </lineage>
</organism>
<evidence type="ECO:0000313" key="4">
    <source>
        <dbReference type="Proteomes" id="UP000321548"/>
    </source>
</evidence>
<dbReference type="InterPro" id="IPR050902">
    <property type="entry name" value="ABC_Transporter_SBP"/>
</dbReference>
<dbReference type="AlphaFoldDB" id="A0A5C8NT06"/>
<dbReference type="OrthoDB" id="9816357at2"/>
<accession>A0A5C8NT06</accession>
<keyword evidence="4" id="KW-1185">Reference proteome</keyword>
<dbReference type="Proteomes" id="UP000321548">
    <property type="component" value="Unassembled WGS sequence"/>
</dbReference>